<sequence length="117" mass="13651">VRPRQDLGQSGVEDMITLRDINEASILWNLRLRYDNKNIYTFIGTILISVNPYRAFDDEGESLYGLKSVAKYDGQSLGLFRHIYLPLALPPWLVRWPIHGRMSRLFLMARLEQGRRS</sequence>
<organism evidence="7 8">
    <name type="scientific">Caligus rogercresseyi</name>
    <name type="common">Sea louse</name>
    <dbReference type="NCBI Taxonomy" id="217165"/>
    <lineage>
        <taxon>Eukaryota</taxon>
        <taxon>Metazoa</taxon>
        <taxon>Ecdysozoa</taxon>
        <taxon>Arthropoda</taxon>
        <taxon>Crustacea</taxon>
        <taxon>Multicrustacea</taxon>
        <taxon>Hexanauplia</taxon>
        <taxon>Copepoda</taxon>
        <taxon>Siphonostomatoida</taxon>
        <taxon>Caligidae</taxon>
        <taxon>Caligus</taxon>
    </lineage>
</organism>
<evidence type="ECO:0000256" key="3">
    <source>
        <dbReference type="ARBA" id="ARBA00023123"/>
    </source>
</evidence>
<dbReference type="OrthoDB" id="6341063at2759"/>
<protein>
    <submittedName>
        <fullName evidence="7">Myosin 15</fullName>
    </submittedName>
</protein>
<dbReference type="GO" id="GO:0003774">
    <property type="term" value="F:cytoskeletal motor activity"/>
    <property type="evidence" value="ECO:0007669"/>
    <property type="project" value="InterPro"/>
</dbReference>
<dbReference type="EMBL" id="CP045907">
    <property type="protein sequence ID" value="QQP35414.1"/>
    <property type="molecule type" value="Genomic_DNA"/>
</dbReference>
<feature type="domain" description="Myosin motor" evidence="6">
    <location>
        <begin position="10"/>
        <end position="117"/>
    </location>
</feature>
<dbReference type="InterPro" id="IPR001609">
    <property type="entry name" value="Myosin_head_motor_dom-like"/>
</dbReference>
<comment type="similarity">
    <text evidence="5">Belongs to the TRAFAC class myosin-kinesin ATPase superfamily. Myosin family.</text>
</comment>
<evidence type="ECO:0000256" key="5">
    <source>
        <dbReference type="PROSITE-ProRule" id="PRU00782"/>
    </source>
</evidence>
<evidence type="ECO:0000313" key="8">
    <source>
        <dbReference type="Proteomes" id="UP000595437"/>
    </source>
</evidence>
<comment type="caution">
    <text evidence="5">Lacks conserved residue(s) required for the propagation of feature annotation.</text>
</comment>
<accession>A0A7T8GPB3</accession>
<keyword evidence="4" id="KW-0505">Motor protein</keyword>
<proteinExistence type="inferred from homology"/>
<dbReference type="PANTHER" id="PTHR46049">
    <property type="entry name" value="AGAP003327-PA"/>
    <property type="match status" value="1"/>
</dbReference>
<keyword evidence="3 5" id="KW-0518">Myosin</keyword>
<dbReference type="GO" id="GO:0005524">
    <property type="term" value="F:ATP binding"/>
    <property type="evidence" value="ECO:0007669"/>
    <property type="project" value="UniProtKB-KW"/>
</dbReference>
<dbReference type="InterPro" id="IPR027417">
    <property type="entry name" value="P-loop_NTPase"/>
</dbReference>
<evidence type="ECO:0000256" key="4">
    <source>
        <dbReference type="ARBA" id="ARBA00023175"/>
    </source>
</evidence>
<dbReference type="GO" id="GO:0003779">
    <property type="term" value="F:actin binding"/>
    <property type="evidence" value="ECO:0007669"/>
    <property type="project" value="UniProtKB-KW"/>
</dbReference>
<dbReference type="Gene3D" id="3.40.850.10">
    <property type="entry name" value="Kinesin motor domain"/>
    <property type="match status" value="1"/>
</dbReference>
<dbReference type="SUPFAM" id="SSF52540">
    <property type="entry name" value="P-loop containing nucleoside triphosphate hydrolases"/>
    <property type="match status" value="1"/>
</dbReference>
<feature type="non-terminal residue" evidence="7">
    <location>
        <position position="117"/>
    </location>
</feature>
<name>A0A7T8GPB3_CALRO</name>
<gene>
    <name evidence="7" type="ORF">FKW44_023632</name>
</gene>
<dbReference type="GO" id="GO:0016459">
    <property type="term" value="C:myosin complex"/>
    <property type="evidence" value="ECO:0007669"/>
    <property type="project" value="UniProtKB-KW"/>
</dbReference>
<feature type="non-terminal residue" evidence="7">
    <location>
        <position position="1"/>
    </location>
</feature>
<keyword evidence="1" id="KW-0547">Nucleotide-binding</keyword>
<dbReference type="Pfam" id="PF00063">
    <property type="entry name" value="Myosin_head"/>
    <property type="match status" value="1"/>
</dbReference>
<dbReference type="InterPro" id="IPR051724">
    <property type="entry name" value="Actin_motor_Myosin"/>
</dbReference>
<dbReference type="AlphaFoldDB" id="A0A7T8GPB3"/>
<evidence type="ECO:0000256" key="2">
    <source>
        <dbReference type="ARBA" id="ARBA00022840"/>
    </source>
</evidence>
<dbReference type="Proteomes" id="UP000595437">
    <property type="component" value="Chromosome 18"/>
</dbReference>
<keyword evidence="5" id="KW-0009">Actin-binding</keyword>
<dbReference type="PROSITE" id="PS51456">
    <property type="entry name" value="MYOSIN_MOTOR"/>
    <property type="match status" value="1"/>
</dbReference>
<evidence type="ECO:0000259" key="6">
    <source>
        <dbReference type="PROSITE" id="PS51456"/>
    </source>
</evidence>
<keyword evidence="8" id="KW-1185">Reference proteome</keyword>
<reference evidence="8" key="1">
    <citation type="submission" date="2021-01" db="EMBL/GenBank/DDBJ databases">
        <title>Caligus Genome Assembly.</title>
        <authorList>
            <person name="Gallardo-Escarate C."/>
        </authorList>
    </citation>
    <scope>NUCLEOTIDE SEQUENCE [LARGE SCALE GENOMIC DNA]</scope>
</reference>
<dbReference type="PANTHER" id="PTHR46049:SF5">
    <property type="entry name" value="PLECKSTRIN HOMOLOGY DOMAIN-CONTAINING FAMILY H MEMBER 3"/>
    <property type="match status" value="1"/>
</dbReference>
<evidence type="ECO:0000313" key="7">
    <source>
        <dbReference type="EMBL" id="QQP35414.1"/>
    </source>
</evidence>
<keyword evidence="2" id="KW-0067">ATP-binding</keyword>
<dbReference type="InterPro" id="IPR036961">
    <property type="entry name" value="Kinesin_motor_dom_sf"/>
</dbReference>
<evidence type="ECO:0000256" key="1">
    <source>
        <dbReference type="ARBA" id="ARBA00022741"/>
    </source>
</evidence>